<dbReference type="InterPro" id="IPR020094">
    <property type="entry name" value="TruA/RsuA/RluB/E/F_N"/>
</dbReference>
<evidence type="ECO:0000256" key="3">
    <source>
        <dbReference type="ARBA" id="ARBA00023235"/>
    </source>
</evidence>
<dbReference type="GO" id="GO:0031119">
    <property type="term" value="P:tRNA pseudouridine synthesis"/>
    <property type="evidence" value="ECO:0007669"/>
    <property type="project" value="UniProtKB-UniRule"/>
</dbReference>
<dbReference type="CDD" id="cd02570">
    <property type="entry name" value="PseudoU_synth_EcTruA"/>
    <property type="match status" value="1"/>
</dbReference>
<evidence type="ECO:0000313" key="10">
    <source>
        <dbReference type="Proteomes" id="UP000671908"/>
    </source>
</evidence>
<dbReference type="Pfam" id="PF01416">
    <property type="entry name" value="PseudoU_synth_1"/>
    <property type="match status" value="2"/>
</dbReference>
<dbReference type="FunFam" id="3.30.70.580:FF:000001">
    <property type="entry name" value="tRNA pseudouridine synthase A"/>
    <property type="match status" value="1"/>
</dbReference>
<dbReference type="PANTHER" id="PTHR11142">
    <property type="entry name" value="PSEUDOURIDYLATE SYNTHASE"/>
    <property type="match status" value="1"/>
</dbReference>
<dbReference type="RefSeq" id="WP_210118828.1">
    <property type="nucleotide sequence ID" value="NZ_CP054142.1"/>
</dbReference>
<dbReference type="NCBIfam" id="TIGR00071">
    <property type="entry name" value="hisT_truA"/>
    <property type="match status" value="1"/>
</dbReference>
<feature type="domain" description="Pseudouridine synthase I TruA alpha/beta" evidence="8">
    <location>
        <begin position="152"/>
        <end position="258"/>
    </location>
</feature>
<comment type="catalytic activity">
    <reaction evidence="4 7">
        <text>uridine(38/39/40) in tRNA = pseudouridine(38/39/40) in tRNA</text>
        <dbReference type="Rhea" id="RHEA:22376"/>
        <dbReference type="Rhea" id="RHEA-COMP:10085"/>
        <dbReference type="Rhea" id="RHEA-COMP:10087"/>
        <dbReference type="ChEBI" id="CHEBI:65314"/>
        <dbReference type="ChEBI" id="CHEBI:65315"/>
        <dbReference type="EC" id="5.4.99.12"/>
    </reaction>
</comment>
<dbReference type="InterPro" id="IPR001406">
    <property type="entry name" value="PsdUridine_synth_TruA"/>
</dbReference>
<dbReference type="KEGG" id="tpav:HRQ91_06565"/>
<dbReference type="InterPro" id="IPR020095">
    <property type="entry name" value="PsdUridine_synth_TruA_C"/>
</dbReference>
<organism evidence="9 10">
    <name type="scientific">Treponema parvum</name>
    <dbReference type="NCBI Taxonomy" id="138851"/>
    <lineage>
        <taxon>Bacteria</taxon>
        <taxon>Pseudomonadati</taxon>
        <taxon>Spirochaetota</taxon>
        <taxon>Spirochaetia</taxon>
        <taxon>Spirochaetales</taxon>
        <taxon>Treponemataceae</taxon>
        <taxon>Treponema</taxon>
    </lineage>
</organism>
<dbReference type="EMBL" id="CP054142">
    <property type="protein sequence ID" value="QTQ14145.1"/>
    <property type="molecule type" value="Genomic_DNA"/>
</dbReference>
<comment type="caution">
    <text evidence="4">Lacks conserved residue(s) required for the propagation of feature annotation.</text>
</comment>
<evidence type="ECO:0000256" key="2">
    <source>
        <dbReference type="ARBA" id="ARBA00022694"/>
    </source>
</evidence>
<dbReference type="SUPFAM" id="SSF55120">
    <property type="entry name" value="Pseudouridine synthase"/>
    <property type="match status" value="1"/>
</dbReference>
<feature type="domain" description="Pseudouridine synthase I TruA alpha/beta" evidence="8">
    <location>
        <begin position="9"/>
        <end position="111"/>
    </location>
</feature>
<evidence type="ECO:0000256" key="6">
    <source>
        <dbReference type="PIRSR" id="PIRSR001430-2"/>
    </source>
</evidence>
<gene>
    <name evidence="4 9" type="primary">truA</name>
    <name evidence="9" type="ORF">HRQ91_06565</name>
</gene>
<reference evidence="9 10" key="1">
    <citation type="journal article" date="2021" name="Microbiol. Resour. Announc.">
        <title>Complete Genome Sequences of Three Human Oral Treponema parvum Isolates.</title>
        <authorList>
            <person name="Zeng H."/>
            <person name="Watt R.M."/>
        </authorList>
    </citation>
    <scope>NUCLEOTIDE SEQUENCE [LARGE SCALE GENOMIC DNA]</scope>
    <source>
        <strain evidence="9 10">ATCC 700770</strain>
    </source>
</reference>
<protein>
    <recommendedName>
        <fullName evidence="4">tRNA pseudouridine synthase A</fullName>
        <ecNumber evidence="4">5.4.99.12</ecNumber>
    </recommendedName>
    <alternativeName>
        <fullName evidence="4">tRNA pseudouridine(38-40) synthase</fullName>
    </alternativeName>
    <alternativeName>
        <fullName evidence="4">tRNA pseudouridylate synthase I</fullName>
    </alternativeName>
    <alternativeName>
        <fullName evidence="4">tRNA-uridine isomerase I</fullName>
    </alternativeName>
</protein>
<sequence>MRNILLTISYDGTNFCGWQRQDHSANLKPVRTVQSEIEAALEKLHTSRRIILHGSGRTDSGVHAAAQAANFFSPIDSIPVNNYIPALNAMLPYDIRIIGAREVSEKFDARFSATSRVYRYYIAEDETPLANQMPYVWFIHRKPDISALNGMAACLLGETDYAAFAASGDKSVSTKRYVERAAFSYSSAFPSGNFLMFEIEANAFLWKMVRSIVGTLIEFERDGKDALFLKKVLESGDRSMAGVTAPAQGLFLWQIKFDGVRRHV</sequence>
<comment type="similarity">
    <text evidence="1 4 7">Belongs to the tRNA pseudouridine synthase TruA family.</text>
</comment>
<dbReference type="GO" id="GO:0160147">
    <property type="term" value="F:tRNA pseudouridine(38-40) synthase activity"/>
    <property type="evidence" value="ECO:0007669"/>
    <property type="project" value="UniProtKB-EC"/>
</dbReference>
<comment type="subunit">
    <text evidence="4">Homodimer.</text>
</comment>
<comment type="function">
    <text evidence="4">Formation of pseudouridine at positions 38, 39 and 40 in the anticodon stem and loop of transfer RNAs.</text>
</comment>
<evidence type="ECO:0000259" key="8">
    <source>
        <dbReference type="Pfam" id="PF01416"/>
    </source>
</evidence>
<dbReference type="Gene3D" id="3.30.70.580">
    <property type="entry name" value="Pseudouridine synthase I, catalytic domain, N-terminal subdomain"/>
    <property type="match status" value="1"/>
</dbReference>
<keyword evidence="3 4" id="KW-0413">Isomerase</keyword>
<dbReference type="GO" id="GO:0003723">
    <property type="term" value="F:RNA binding"/>
    <property type="evidence" value="ECO:0007669"/>
    <property type="project" value="InterPro"/>
</dbReference>
<dbReference type="InterPro" id="IPR020097">
    <property type="entry name" value="PsdUridine_synth_TruA_a/b_dom"/>
</dbReference>
<dbReference type="HAMAP" id="MF_00171">
    <property type="entry name" value="TruA"/>
    <property type="match status" value="1"/>
</dbReference>
<evidence type="ECO:0000256" key="4">
    <source>
        <dbReference type="HAMAP-Rule" id="MF_00171"/>
    </source>
</evidence>
<feature type="active site" description="Nucleophile" evidence="4 5">
    <location>
        <position position="59"/>
    </location>
</feature>
<dbReference type="AlphaFoldDB" id="A0A975IEK3"/>
<evidence type="ECO:0000313" key="9">
    <source>
        <dbReference type="EMBL" id="QTQ14145.1"/>
    </source>
</evidence>
<accession>A0A975IEK3</accession>
<evidence type="ECO:0000256" key="7">
    <source>
        <dbReference type="RuleBase" id="RU003792"/>
    </source>
</evidence>
<dbReference type="Proteomes" id="UP000671908">
    <property type="component" value="Chromosome"/>
</dbReference>
<evidence type="ECO:0000256" key="1">
    <source>
        <dbReference type="ARBA" id="ARBA00009375"/>
    </source>
</evidence>
<keyword evidence="10" id="KW-1185">Reference proteome</keyword>
<proteinExistence type="inferred from homology"/>
<keyword evidence="2 4" id="KW-0819">tRNA processing</keyword>
<dbReference type="PANTHER" id="PTHR11142:SF0">
    <property type="entry name" value="TRNA PSEUDOURIDINE SYNTHASE-LIKE 1"/>
    <property type="match status" value="1"/>
</dbReference>
<dbReference type="PIRSF" id="PIRSF001430">
    <property type="entry name" value="tRNA_psdUrid_synth"/>
    <property type="match status" value="1"/>
</dbReference>
<dbReference type="EC" id="5.4.99.12" evidence="4"/>
<dbReference type="InterPro" id="IPR020103">
    <property type="entry name" value="PsdUridine_synth_cat_dom_sf"/>
</dbReference>
<dbReference type="Gene3D" id="3.30.70.660">
    <property type="entry name" value="Pseudouridine synthase I, catalytic domain, C-terminal subdomain"/>
    <property type="match status" value="1"/>
</dbReference>
<evidence type="ECO:0000256" key="5">
    <source>
        <dbReference type="PIRSR" id="PIRSR001430-1"/>
    </source>
</evidence>
<feature type="binding site" evidence="4 6">
    <location>
        <position position="118"/>
    </location>
    <ligand>
        <name>substrate</name>
    </ligand>
</feature>
<name>A0A975IEK3_9SPIR</name>